<evidence type="ECO:0008006" key="3">
    <source>
        <dbReference type="Google" id="ProtNLM"/>
    </source>
</evidence>
<evidence type="ECO:0000313" key="1">
    <source>
        <dbReference type="EMBL" id="PPQ33230.1"/>
    </source>
</evidence>
<proteinExistence type="predicted"/>
<comment type="caution">
    <text evidence="1">The sequence shown here is derived from an EMBL/GenBank/DDBJ whole genome shotgun (WGS) entry which is preliminary data.</text>
</comment>
<evidence type="ECO:0000313" key="2">
    <source>
        <dbReference type="Proteomes" id="UP000239089"/>
    </source>
</evidence>
<organism evidence="1 2">
    <name type="scientific">Rhodoblastus sphagnicola</name>
    <dbReference type="NCBI Taxonomy" id="333368"/>
    <lineage>
        <taxon>Bacteria</taxon>
        <taxon>Pseudomonadati</taxon>
        <taxon>Pseudomonadota</taxon>
        <taxon>Alphaproteobacteria</taxon>
        <taxon>Hyphomicrobiales</taxon>
        <taxon>Rhodoblastaceae</taxon>
        <taxon>Rhodoblastus</taxon>
    </lineage>
</organism>
<dbReference type="EMBL" id="NHSJ01000025">
    <property type="protein sequence ID" value="PPQ33230.1"/>
    <property type="molecule type" value="Genomic_DNA"/>
</dbReference>
<name>A0A2S6NF64_9HYPH</name>
<dbReference type="Proteomes" id="UP000239089">
    <property type="component" value="Unassembled WGS sequence"/>
</dbReference>
<sequence>MHFVPDYCTRINPIERLWGEMPHWVSCNKCYETFREYADAFLLFLKVEVPRRFSEFWSRTTDNFRVVDPKDFQLVG</sequence>
<accession>A0A2S6NF64</accession>
<protein>
    <recommendedName>
        <fullName evidence="3">Tc1-like transposase DDE domain-containing protein</fullName>
    </recommendedName>
</protein>
<keyword evidence="2" id="KW-1185">Reference proteome</keyword>
<gene>
    <name evidence="1" type="ORF">CCR94_02185</name>
</gene>
<reference evidence="1 2" key="1">
    <citation type="journal article" date="2018" name="Arch. Microbiol.">
        <title>New insights into the metabolic potential of the phototrophic purple bacterium Rhodopila globiformis DSM 161(T) from its draft genome sequence and evidence for a vanadium-dependent nitrogenase.</title>
        <authorList>
            <person name="Imhoff J.F."/>
            <person name="Rahn T."/>
            <person name="Kunzel S."/>
            <person name="Neulinger S.C."/>
        </authorList>
    </citation>
    <scope>NUCLEOTIDE SEQUENCE [LARGE SCALE GENOMIC DNA]</scope>
    <source>
        <strain evidence="1 2">DSM 16996</strain>
    </source>
</reference>
<dbReference type="AlphaFoldDB" id="A0A2S6NF64"/>